<dbReference type="PANTHER" id="PTHR12959">
    <property type="entry name" value="GPI TRANSAMIDASE COMPONENT PIG-T-RELATED"/>
    <property type="match status" value="1"/>
</dbReference>
<dbReference type="EMBL" id="KZ989991">
    <property type="protein sequence ID" value="RKP24876.1"/>
    <property type="molecule type" value="Genomic_DNA"/>
</dbReference>
<evidence type="ECO:0000313" key="3">
    <source>
        <dbReference type="Proteomes" id="UP000278143"/>
    </source>
</evidence>
<dbReference type="InterPro" id="IPR007245">
    <property type="entry name" value="PIG-T"/>
</dbReference>
<dbReference type="GO" id="GO:0042765">
    <property type="term" value="C:GPI-anchor transamidase complex"/>
    <property type="evidence" value="ECO:0007669"/>
    <property type="project" value="InterPro"/>
</dbReference>
<gene>
    <name evidence="2" type="ORF">SYNPS1DRAFT_2135</name>
</gene>
<dbReference type="PANTHER" id="PTHR12959:SF11">
    <property type="entry name" value="GPI TRANSAMIDASE COMPONENT PIG-T"/>
    <property type="match status" value="1"/>
</dbReference>
<organism evidence="2 3">
    <name type="scientific">Syncephalis pseudoplumigaleata</name>
    <dbReference type="NCBI Taxonomy" id="1712513"/>
    <lineage>
        <taxon>Eukaryota</taxon>
        <taxon>Fungi</taxon>
        <taxon>Fungi incertae sedis</taxon>
        <taxon>Zoopagomycota</taxon>
        <taxon>Zoopagomycotina</taxon>
        <taxon>Zoopagomycetes</taxon>
        <taxon>Zoopagales</taxon>
        <taxon>Piptocephalidaceae</taxon>
        <taxon>Syncephalis</taxon>
    </lineage>
</organism>
<evidence type="ECO:0000256" key="1">
    <source>
        <dbReference type="SAM" id="Phobius"/>
    </source>
</evidence>
<dbReference type="Proteomes" id="UP000278143">
    <property type="component" value="Unassembled WGS sequence"/>
</dbReference>
<accession>A0A4P9YXR6</accession>
<keyword evidence="3" id="KW-1185">Reference proteome</keyword>
<dbReference type="AlphaFoldDB" id="A0A4P9YXR6"/>
<keyword evidence="1" id="KW-1133">Transmembrane helix</keyword>
<keyword evidence="1" id="KW-0812">Transmembrane</keyword>
<proteinExistence type="predicted"/>
<feature type="non-terminal residue" evidence="2">
    <location>
        <position position="137"/>
    </location>
</feature>
<dbReference type="OrthoDB" id="331263at2759"/>
<sequence length="137" mass="15914">LQVTPWYMNLFMHTLTIEQHGEDGSMLHRWHYEPAADRRRSTLMELQLVLPAHATIRLVVSFRKLFLRYTEYPPDANHGFDIGPAVLTVEACRFYTTPFLLNSPLPDFSMPYNVITLTCTIVALFFGSMFNLLSRNF</sequence>
<keyword evidence="1" id="KW-0472">Membrane</keyword>
<feature type="non-terminal residue" evidence="2">
    <location>
        <position position="1"/>
    </location>
</feature>
<reference evidence="3" key="1">
    <citation type="journal article" date="2018" name="Nat. Microbiol.">
        <title>Leveraging single-cell genomics to expand the fungal tree of life.</title>
        <authorList>
            <person name="Ahrendt S.R."/>
            <person name="Quandt C.A."/>
            <person name="Ciobanu D."/>
            <person name="Clum A."/>
            <person name="Salamov A."/>
            <person name="Andreopoulos B."/>
            <person name="Cheng J.F."/>
            <person name="Woyke T."/>
            <person name="Pelin A."/>
            <person name="Henrissat B."/>
            <person name="Reynolds N.K."/>
            <person name="Benny G.L."/>
            <person name="Smith M.E."/>
            <person name="James T.Y."/>
            <person name="Grigoriev I.V."/>
        </authorList>
    </citation>
    <scope>NUCLEOTIDE SEQUENCE [LARGE SCALE GENOMIC DNA]</scope>
    <source>
        <strain evidence="3">Benny S71-1</strain>
    </source>
</reference>
<feature type="transmembrane region" description="Helical" evidence="1">
    <location>
        <begin position="110"/>
        <end position="133"/>
    </location>
</feature>
<dbReference type="Pfam" id="PF04113">
    <property type="entry name" value="Gpi16"/>
    <property type="match status" value="1"/>
</dbReference>
<protein>
    <submittedName>
        <fullName evidence="2">GPI transamidase component PIG-T</fullName>
    </submittedName>
</protein>
<dbReference type="GO" id="GO:0016255">
    <property type="term" value="P:attachment of GPI anchor to protein"/>
    <property type="evidence" value="ECO:0007669"/>
    <property type="project" value="InterPro"/>
</dbReference>
<name>A0A4P9YXR6_9FUNG</name>
<evidence type="ECO:0000313" key="2">
    <source>
        <dbReference type="EMBL" id="RKP24876.1"/>
    </source>
</evidence>